<dbReference type="Proteomes" id="UP000782519">
    <property type="component" value="Unassembled WGS sequence"/>
</dbReference>
<reference evidence="2" key="1">
    <citation type="submission" date="2020-07" db="EMBL/GenBank/DDBJ databases">
        <title>Huge and variable diversity of episymbiotic CPR bacteria and DPANN archaea in groundwater ecosystems.</title>
        <authorList>
            <person name="He C.Y."/>
            <person name="Keren R."/>
            <person name="Whittaker M."/>
            <person name="Farag I.F."/>
            <person name="Doudna J."/>
            <person name="Cate J.H.D."/>
            <person name="Banfield J.F."/>
        </authorList>
    </citation>
    <scope>NUCLEOTIDE SEQUENCE</scope>
    <source>
        <strain evidence="2">NC_groundwater_1818_Pr3_B-0.1um_66_35</strain>
    </source>
</reference>
<dbReference type="Pfam" id="PF08885">
    <property type="entry name" value="GSCFA"/>
    <property type="match status" value="1"/>
</dbReference>
<organism evidence="2 3">
    <name type="scientific">Rhodopseudomonas palustris</name>
    <dbReference type="NCBI Taxonomy" id="1076"/>
    <lineage>
        <taxon>Bacteria</taxon>
        <taxon>Pseudomonadati</taxon>
        <taxon>Pseudomonadota</taxon>
        <taxon>Alphaproteobacteria</taxon>
        <taxon>Hyphomicrobiales</taxon>
        <taxon>Nitrobacteraceae</taxon>
        <taxon>Rhodopseudomonas</taxon>
    </lineage>
</organism>
<gene>
    <name evidence="2" type="ORF">HZA66_12615</name>
</gene>
<evidence type="ECO:0000313" key="3">
    <source>
        <dbReference type="Proteomes" id="UP000782519"/>
    </source>
</evidence>
<evidence type="ECO:0000313" key="2">
    <source>
        <dbReference type="EMBL" id="MBI5130278.1"/>
    </source>
</evidence>
<dbReference type="AlphaFoldDB" id="A0A933S1E8"/>
<protein>
    <submittedName>
        <fullName evidence="2">GSCFA domain-containing protein</fullName>
    </submittedName>
</protein>
<evidence type="ECO:0000259" key="1">
    <source>
        <dbReference type="Pfam" id="PF08885"/>
    </source>
</evidence>
<feature type="domain" description="GSCFA" evidence="1">
    <location>
        <begin position="148"/>
        <end position="382"/>
    </location>
</feature>
<sequence>MNIEQERWKAHHLRLDGRTDEAVDLLNSLLAENLAREVELDVRTALIEMHHYNKDASSAEIIETATRERFPDFVSPFSKNYAALLDGSSIQPEHVGSLPNFGVQGYARPSGLKEFPKDLDKLQTLTDSIDLVLDGYRSSRLFNTSSTLITAGSCFATNLRNYLVKCGLGNTEQYAIPDGLDNSYAIRSWVEFALTGKRTDSDYWYAKTNSAIGLYDADRTRAARLFDEANGIILTFGLAQVWEDSATGGVFWRGVPRAIYDAGRHRARMTTVQENSDNIAAIISTIRAWRPDFPIVMTLSPVPLKATFNGTSPIIGDCISKTTMRAALNEVFTTLSDDQNLFYWPSFEIIRWVSSHCNFTPYGGFDGRHVDEAVIDAIIKRFLTLFFTEIPSSPA</sequence>
<dbReference type="InterPro" id="IPR014982">
    <property type="entry name" value="GSCFA"/>
</dbReference>
<comment type="caution">
    <text evidence="2">The sequence shown here is derived from an EMBL/GenBank/DDBJ whole genome shotgun (WGS) entry which is preliminary data.</text>
</comment>
<name>A0A933S1E8_RHOPL</name>
<proteinExistence type="predicted"/>
<dbReference type="EMBL" id="JACRJB010000034">
    <property type="protein sequence ID" value="MBI5130278.1"/>
    <property type="molecule type" value="Genomic_DNA"/>
</dbReference>
<accession>A0A933S1E8</accession>